<dbReference type="InterPro" id="IPR013132">
    <property type="entry name" value="PseI/NeuA/B-like_N"/>
</dbReference>
<dbReference type="EMBL" id="LAZR01025466">
    <property type="protein sequence ID" value="KKL71833.1"/>
    <property type="molecule type" value="Genomic_DNA"/>
</dbReference>
<evidence type="ECO:0000259" key="1">
    <source>
        <dbReference type="Pfam" id="PF03102"/>
    </source>
</evidence>
<dbReference type="AlphaFoldDB" id="A0A0F9ECP9"/>
<reference evidence="2" key="1">
    <citation type="journal article" date="2015" name="Nature">
        <title>Complex archaea that bridge the gap between prokaryotes and eukaryotes.</title>
        <authorList>
            <person name="Spang A."/>
            <person name="Saw J.H."/>
            <person name="Jorgensen S.L."/>
            <person name="Zaremba-Niedzwiedzka K."/>
            <person name="Martijn J."/>
            <person name="Lind A.E."/>
            <person name="van Eijk R."/>
            <person name="Schleper C."/>
            <person name="Guy L."/>
            <person name="Ettema T.J."/>
        </authorList>
    </citation>
    <scope>NUCLEOTIDE SEQUENCE</scope>
</reference>
<organism evidence="2">
    <name type="scientific">marine sediment metagenome</name>
    <dbReference type="NCBI Taxonomy" id="412755"/>
    <lineage>
        <taxon>unclassified sequences</taxon>
        <taxon>metagenomes</taxon>
        <taxon>ecological metagenomes</taxon>
    </lineage>
</organism>
<dbReference type="InterPro" id="IPR013785">
    <property type="entry name" value="Aldolase_TIM"/>
</dbReference>
<dbReference type="Gene3D" id="3.20.20.70">
    <property type="entry name" value="Aldolase class I"/>
    <property type="match status" value="1"/>
</dbReference>
<dbReference type="InterPro" id="IPR051690">
    <property type="entry name" value="PseI-like"/>
</dbReference>
<feature type="non-terminal residue" evidence="2">
    <location>
        <position position="289"/>
    </location>
</feature>
<accession>A0A0F9ECP9</accession>
<gene>
    <name evidence="2" type="ORF">LCGC14_2090940</name>
</gene>
<dbReference type="GO" id="GO:0016051">
    <property type="term" value="P:carbohydrate biosynthetic process"/>
    <property type="evidence" value="ECO:0007669"/>
    <property type="project" value="InterPro"/>
</dbReference>
<protein>
    <recommendedName>
        <fullName evidence="1">PseI/NeuA/B-like domain-containing protein</fullName>
    </recommendedName>
</protein>
<dbReference type="PANTHER" id="PTHR42966">
    <property type="entry name" value="N-ACETYLNEURAMINATE SYNTHASE"/>
    <property type="match status" value="1"/>
</dbReference>
<dbReference type="SUPFAM" id="SSF51569">
    <property type="entry name" value="Aldolase"/>
    <property type="match status" value="1"/>
</dbReference>
<feature type="domain" description="PseI/NeuA/B-like" evidence="1">
    <location>
        <begin position="34"/>
        <end position="272"/>
    </location>
</feature>
<dbReference type="Pfam" id="PF03102">
    <property type="entry name" value="NeuB"/>
    <property type="match status" value="1"/>
</dbReference>
<evidence type="ECO:0000313" key="2">
    <source>
        <dbReference type="EMBL" id="KKL71833.1"/>
    </source>
</evidence>
<sequence>MIINNKVYKEFENVYFIAEAGINHNGSLNTAKKIIQMASVHGANAIKFQKRDPTKLWSGEYLNRQYNNDFSFGQTYGEHKAFLEFDDEQYFELKKHADKYNIDFLVSAFDIDNLKFIVRELNVPAIKIASPFISHIPYLKEVSKYNLPIFLSTGMHYIEEIDKAVEILKKNDNLVIMQCTSVYPLNIADINLRVLETYKKRYNCNIGYSGHDAGIISTLVAALFGAIAIEKHVTLDRSMRGPDHGASLESRGLELTIKYIKSGLKSLGSKEKIVTKEELRNREKYCFST</sequence>
<dbReference type="PANTHER" id="PTHR42966:SF1">
    <property type="entry name" value="SIALIC ACID SYNTHASE"/>
    <property type="match status" value="1"/>
</dbReference>
<proteinExistence type="predicted"/>
<name>A0A0F9ECP9_9ZZZZ</name>
<dbReference type="GO" id="GO:0047444">
    <property type="term" value="F:N-acylneuraminate-9-phosphate synthase activity"/>
    <property type="evidence" value="ECO:0007669"/>
    <property type="project" value="TreeGrafter"/>
</dbReference>
<comment type="caution">
    <text evidence="2">The sequence shown here is derived from an EMBL/GenBank/DDBJ whole genome shotgun (WGS) entry which is preliminary data.</text>
</comment>